<accession>A0A7X0HMR7</accession>
<proteinExistence type="predicted"/>
<evidence type="ECO:0000313" key="2">
    <source>
        <dbReference type="Proteomes" id="UP000531594"/>
    </source>
</evidence>
<sequence>MARGKRSRKFIMTVLLLLLLFLTVYFTPFKTALVFQYQNSGRVLAYIPVTKGDKFQIKYTHSIHLSDVIERYSVAEDQQIKLYAMSYEDFAVGMPENALEGERFEHKNGHYYISDMNRLFPFFDLRVGKVRANHILILAGHEYPMSRYLEPGTWVRIKIDRLNLWQQWKGVNIHE</sequence>
<dbReference type="EMBL" id="JACHGK010000001">
    <property type="protein sequence ID" value="MBB6443574.1"/>
    <property type="molecule type" value="Genomic_DNA"/>
</dbReference>
<reference evidence="1 2" key="1">
    <citation type="submission" date="2020-08" db="EMBL/GenBank/DDBJ databases">
        <title>Genomic Encyclopedia of Type Strains, Phase IV (KMG-IV): sequencing the most valuable type-strain genomes for metagenomic binning, comparative biology and taxonomic classification.</title>
        <authorList>
            <person name="Goeker M."/>
        </authorList>
    </citation>
    <scope>NUCLEOTIDE SEQUENCE [LARGE SCALE GENOMIC DNA]</scope>
    <source>
        <strain evidence="1 2">DSM 5391</strain>
    </source>
</reference>
<comment type="caution">
    <text evidence="1">The sequence shown here is derived from an EMBL/GenBank/DDBJ whole genome shotgun (WGS) entry which is preliminary data.</text>
</comment>
<name>A0A7X0HMR7_9BACI</name>
<dbReference type="RefSeq" id="WP_184521572.1">
    <property type="nucleotide sequence ID" value="NZ_JACHGK010000001.1"/>
</dbReference>
<dbReference type="InterPro" id="IPR015001">
    <property type="entry name" value="DUF1850"/>
</dbReference>
<dbReference type="AlphaFoldDB" id="A0A7X0HMR7"/>
<organism evidence="1 2">
    <name type="scientific">Bacillus benzoevorans</name>
    <dbReference type="NCBI Taxonomy" id="1456"/>
    <lineage>
        <taxon>Bacteria</taxon>
        <taxon>Bacillati</taxon>
        <taxon>Bacillota</taxon>
        <taxon>Bacilli</taxon>
        <taxon>Bacillales</taxon>
        <taxon>Bacillaceae</taxon>
        <taxon>Bacillus</taxon>
    </lineage>
</organism>
<evidence type="ECO:0008006" key="3">
    <source>
        <dbReference type="Google" id="ProtNLM"/>
    </source>
</evidence>
<dbReference type="Proteomes" id="UP000531594">
    <property type="component" value="Unassembled WGS sequence"/>
</dbReference>
<evidence type="ECO:0000313" key="1">
    <source>
        <dbReference type="EMBL" id="MBB6443574.1"/>
    </source>
</evidence>
<gene>
    <name evidence="1" type="ORF">HNR53_000162</name>
</gene>
<dbReference type="Pfam" id="PF08905">
    <property type="entry name" value="DUF1850"/>
    <property type="match status" value="1"/>
</dbReference>
<protein>
    <recommendedName>
        <fullName evidence="3">DUF1850 domain-containing protein</fullName>
    </recommendedName>
</protein>
<keyword evidence="2" id="KW-1185">Reference proteome</keyword>